<gene>
    <name evidence="1" type="ORF">RIMI_LOCUS2334914</name>
</gene>
<dbReference type="Pfam" id="PF10504">
    <property type="entry name" value="DUF2452"/>
    <property type="match status" value="1"/>
</dbReference>
<reference evidence="1" key="1">
    <citation type="submission" date="2023-07" db="EMBL/GenBank/DDBJ databases">
        <authorList>
            <person name="Stuckert A."/>
        </authorList>
    </citation>
    <scope>NUCLEOTIDE SEQUENCE</scope>
</reference>
<comment type="caution">
    <text evidence="1">The sequence shown here is derived from an EMBL/GenBank/DDBJ whole genome shotgun (WGS) entry which is preliminary data.</text>
</comment>
<dbReference type="Proteomes" id="UP001176940">
    <property type="component" value="Unassembled WGS sequence"/>
</dbReference>
<dbReference type="EMBL" id="CAUEEQ010003236">
    <property type="protein sequence ID" value="CAJ0924701.1"/>
    <property type="molecule type" value="Genomic_DNA"/>
</dbReference>
<organism evidence="1 2">
    <name type="scientific">Ranitomeya imitator</name>
    <name type="common">mimic poison frog</name>
    <dbReference type="NCBI Taxonomy" id="111125"/>
    <lineage>
        <taxon>Eukaryota</taxon>
        <taxon>Metazoa</taxon>
        <taxon>Chordata</taxon>
        <taxon>Craniata</taxon>
        <taxon>Vertebrata</taxon>
        <taxon>Euteleostomi</taxon>
        <taxon>Amphibia</taxon>
        <taxon>Batrachia</taxon>
        <taxon>Anura</taxon>
        <taxon>Neobatrachia</taxon>
        <taxon>Hyloidea</taxon>
        <taxon>Dendrobatidae</taxon>
        <taxon>Dendrobatinae</taxon>
        <taxon>Ranitomeya</taxon>
    </lineage>
</organism>
<protein>
    <submittedName>
        <fullName evidence="1">Uncharacterized protein</fullName>
    </submittedName>
</protein>
<accession>A0ABN9KUL7</accession>
<dbReference type="InterPro" id="IPR019534">
    <property type="entry name" value="DUF2452"/>
</dbReference>
<proteinExistence type="predicted"/>
<evidence type="ECO:0000313" key="2">
    <source>
        <dbReference type="Proteomes" id="UP001176940"/>
    </source>
</evidence>
<evidence type="ECO:0000313" key="1">
    <source>
        <dbReference type="EMBL" id="CAJ0924701.1"/>
    </source>
</evidence>
<sequence length="270" mass="30639">MVKEYTDLGNVFELESAKGSNGLDMWLEREGRVKDHPEAPSMRDRGNFRKRAEKKDEIADRHCGILASKEVRSGPDRFSRKSDIDLSTLSFRDLKSSVSLVESSSNPSGVQLVSTYQTNRIGDPSNLVELAQQVQKADDFIRANACNRLTVIAEQIRILQEQARKVLEEAKRDADLHHAACNVVKKPGNIYYLYKRESGQRYFSILSPKDWGPSCPHEFLAAYKLQHDMSWTPFENIEKRDAEINIIDKLLNDQIALPSSAEPNFKGLTN</sequence>
<dbReference type="PANTHER" id="PTHR14553:SF1">
    <property type="entry name" value="SIMILAR TO CHROMOSOME 1 OPEN READING FRAME 50"/>
    <property type="match status" value="1"/>
</dbReference>
<keyword evidence="2" id="KW-1185">Reference proteome</keyword>
<name>A0ABN9KUL7_9NEOB</name>
<dbReference type="PANTHER" id="PTHR14553">
    <property type="entry name" value="UNCHARACTERIZED PROTEIN C1ORF50"/>
    <property type="match status" value="1"/>
</dbReference>